<name>A0A1H4F4V4_9FLAO</name>
<evidence type="ECO:0000313" key="4">
    <source>
        <dbReference type="Proteomes" id="UP000198951"/>
    </source>
</evidence>
<keyword evidence="4" id="KW-1185">Reference proteome</keyword>
<proteinExistence type="predicted"/>
<evidence type="ECO:0000259" key="2">
    <source>
        <dbReference type="Pfam" id="PF02698"/>
    </source>
</evidence>
<dbReference type="Proteomes" id="UP000198951">
    <property type="component" value="Unassembled WGS sequence"/>
</dbReference>
<gene>
    <name evidence="3" type="ORF">SAMN05443667_11215</name>
</gene>
<dbReference type="OrthoDB" id="1092058at2"/>
<dbReference type="AlphaFoldDB" id="A0A1H4F4V4"/>
<feature type="domain" description="DUF218" evidence="2">
    <location>
        <begin position="257"/>
        <end position="369"/>
    </location>
</feature>
<keyword evidence="1" id="KW-0175">Coiled coil</keyword>
<protein>
    <submittedName>
        <fullName evidence="3">DUF218 domain-containing protein</fullName>
    </submittedName>
</protein>
<evidence type="ECO:0000313" key="3">
    <source>
        <dbReference type="EMBL" id="SEA92314.1"/>
    </source>
</evidence>
<accession>A0A1H4F4V4</accession>
<dbReference type="CDD" id="cd06259">
    <property type="entry name" value="YdcF-like"/>
    <property type="match status" value="1"/>
</dbReference>
<sequence length="420" mass="48174">MKKLIYILITLACISGYSQEVKGFDLNYKASITSSLVQDKNFYLLTAIQNDKAVRQLLENNSVLKSIFNKQQQEISSKLSSCKDSLSCLISAYQIKEKELKSIENELQILMKSKMELQDFVKNNLRSSGKYENFKNDTDTELLLKAWQICSRGMNRIMNVYGIGEAPQYATIDSVSYDVKSKFYKGSVFMWSDMLHNRKPKLNTLFFQESLDFSLSLLYMNHRDEVARYEPLEEKENKKAIDHIKQINFNALDYASILILGNGPENYQDRLSAIGKLNIQLGVLEYEAKKAPLIIVSGGHAHPFRAPYCEAIEMKKELMTVYHIPEENILIDPFARHTTTNLRNVSRMMFAYQMPTNKKSIVITNVSHSDYVGSPNFNARCIEELGYLPAIILKRLNSTTIEFLPKIESLHQNPIDPLDP</sequence>
<organism evidence="3 4">
    <name type="scientific">Flavobacterium gillisiae</name>
    <dbReference type="NCBI Taxonomy" id="150146"/>
    <lineage>
        <taxon>Bacteria</taxon>
        <taxon>Pseudomonadati</taxon>
        <taxon>Bacteroidota</taxon>
        <taxon>Flavobacteriia</taxon>
        <taxon>Flavobacteriales</taxon>
        <taxon>Flavobacteriaceae</taxon>
        <taxon>Flavobacterium</taxon>
    </lineage>
</organism>
<feature type="coiled-coil region" evidence="1">
    <location>
        <begin position="86"/>
        <end position="113"/>
    </location>
</feature>
<dbReference type="STRING" id="150146.SAMN05443667_11215"/>
<dbReference type="RefSeq" id="WP_091092193.1">
    <property type="nucleotide sequence ID" value="NZ_FNRD01000012.1"/>
</dbReference>
<dbReference type="EMBL" id="FNRD01000012">
    <property type="protein sequence ID" value="SEA92314.1"/>
    <property type="molecule type" value="Genomic_DNA"/>
</dbReference>
<dbReference type="Pfam" id="PF02698">
    <property type="entry name" value="DUF218"/>
    <property type="match status" value="1"/>
</dbReference>
<dbReference type="InterPro" id="IPR003848">
    <property type="entry name" value="DUF218"/>
</dbReference>
<reference evidence="4" key="1">
    <citation type="submission" date="2016-10" db="EMBL/GenBank/DDBJ databases">
        <authorList>
            <person name="Varghese N."/>
            <person name="Submissions S."/>
        </authorList>
    </citation>
    <scope>NUCLEOTIDE SEQUENCE [LARGE SCALE GENOMIC DNA]</scope>
    <source>
        <strain evidence="4">DSM 22376</strain>
    </source>
</reference>
<evidence type="ECO:0000256" key="1">
    <source>
        <dbReference type="SAM" id="Coils"/>
    </source>
</evidence>